<keyword evidence="5" id="KW-1185">Reference proteome</keyword>
<proteinExistence type="predicted"/>
<dbReference type="PANTHER" id="PTHR20837:SF0">
    <property type="entry name" value="COILED-COIL AND C2 DOMAIN-CONTAINING PROTEIN 2A"/>
    <property type="match status" value="1"/>
</dbReference>
<protein>
    <submittedName>
        <fullName evidence="4">CC2D2A N-terminal C2 domain</fullName>
    </submittedName>
</protein>
<evidence type="ECO:0000313" key="4">
    <source>
        <dbReference type="EMBL" id="KAK9703372.1"/>
    </source>
</evidence>
<feature type="transmembrane region" description="Helical" evidence="2">
    <location>
        <begin position="1438"/>
        <end position="1462"/>
    </location>
</feature>
<dbReference type="GO" id="GO:0035869">
    <property type="term" value="C:ciliary transition zone"/>
    <property type="evidence" value="ECO:0007669"/>
    <property type="project" value="TreeGrafter"/>
</dbReference>
<dbReference type="Gene3D" id="2.60.40.150">
    <property type="entry name" value="C2 domain"/>
    <property type="match status" value="1"/>
</dbReference>
<dbReference type="SUPFAM" id="SSF49562">
    <property type="entry name" value="C2 domain (Calcium/lipid-binding domain, CaLB)"/>
    <property type="match status" value="1"/>
</dbReference>
<dbReference type="InterPro" id="IPR000008">
    <property type="entry name" value="C2_dom"/>
</dbReference>
<evidence type="ECO:0000256" key="2">
    <source>
        <dbReference type="SAM" id="Phobius"/>
    </source>
</evidence>
<dbReference type="Pfam" id="PF15625">
    <property type="entry name" value="CC2D2AN-C2"/>
    <property type="match status" value="1"/>
</dbReference>
<keyword evidence="2" id="KW-0472">Membrane</keyword>
<dbReference type="Pfam" id="PF00168">
    <property type="entry name" value="C2"/>
    <property type="match status" value="1"/>
</dbReference>
<gene>
    <name evidence="4" type="ORF">QE152_g29375</name>
</gene>
<keyword evidence="1" id="KW-0175">Coiled coil</keyword>
<dbReference type="GO" id="GO:1904491">
    <property type="term" value="P:protein localization to ciliary transition zone"/>
    <property type="evidence" value="ECO:0007669"/>
    <property type="project" value="TreeGrafter"/>
</dbReference>
<organism evidence="4 5">
    <name type="scientific">Popillia japonica</name>
    <name type="common">Japanese beetle</name>
    <dbReference type="NCBI Taxonomy" id="7064"/>
    <lineage>
        <taxon>Eukaryota</taxon>
        <taxon>Metazoa</taxon>
        <taxon>Ecdysozoa</taxon>
        <taxon>Arthropoda</taxon>
        <taxon>Hexapoda</taxon>
        <taxon>Insecta</taxon>
        <taxon>Pterygota</taxon>
        <taxon>Neoptera</taxon>
        <taxon>Endopterygota</taxon>
        <taxon>Coleoptera</taxon>
        <taxon>Polyphaga</taxon>
        <taxon>Scarabaeiformia</taxon>
        <taxon>Scarabaeidae</taxon>
        <taxon>Rutelinae</taxon>
        <taxon>Popillia</taxon>
    </lineage>
</organism>
<evidence type="ECO:0000313" key="5">
    <source>
        <dbReference type="Proteomes" id="UP001458880"/>
    </source>
</evidence>
<reference evidence="4 5" key="1">
    <citation type="journal article" date="2024" name="BMC Genomics">
        <title>De novo assembly and annotation of Popillia japonica's genome with initial clues to its potential as an invasive pest.</title>
        <authorList>
            <person name="Cucini C."/>
            <person name="Boschi S."/>
            <person name="Funari R."/>
            <person name="Cardaioli E."/>
            <person name="Iannotti N."/>
            <person name="Marturano G."/>
            <person name="Paoli F."/>
            <person name="Bruttini M."/>
            <person name="Carapelli A."/>
            <person name="Frati F."/>
            <person name="Nardi F."/>
        </authorList>
    </citation>
    <scope>NUCLEOTIDE SEQUENCE [LARGE SCALE GENOMIC DNA]</scope>
    <source>
        <strain evidence="4">DMR45628</strain>
    </source>
</reference>
<dbReference type="Proteomes" id="UP001458880">
    <property type="component" value="Unassembled WGS sequence"/>
</dbReference>
<dbReference type="PANTHER" id="PTHR20837">
    <property type="entry name" value="CENTROSOMAL PROTEIN-RELATED"/>
    <property type="match status" value="1"/>
</dbReference>
<sequence length="1466" mass="171962">MEESEQTTSSKTFENKSIIQSLDKLSDQSNFLPSKSESQSYREKIRKRFKIIKDQASSSTAQAQTLDLHTTIKLLKKENEKLAASVNRQRRDTTDYSRTSCYNFFCEDAAVVDSRSDSLRNNEEEDQLLESVPPEVLQDFLELAVSNTFWYPKRTTDTSAQSDIRLLSDEGIYVLEQERIPNLKLLQRRLAVDDKKWFNCEGKLKLTESPISDTSYRPPALNIDDFKTEMIVPKDASVYELLDSIHTYKPIKLDLHISQIQFYHHPLFSVEHVFERKLLELYQKYKDKVVNNNLERINKKLDFQRKLLELYQKYKDKVVNNNLERINKKLDFQRNKTYTDYSDADITNHFREIKRLRDLQISESLHEYRDLQISESHEYRQLLKNILQTWKIIKKLRRDKNFSNTRTKMIIYKKKCNYEAERKTYEELVNTITTEIIREKMDEYQQKLQKYKNDLKIWHDDKTVKRPKKPHNEIDEEEVRDIVTTDIMGAFKPPGEPIITVDIQADNEITGKVENELEDLRRQTLASTKVYLKILFNGIEVCRSKQIDMNDTFICKFNETFSLQFEDMPNNIVIQIFEQPSTMVKRKLADVNVDFSKIDCSSKLLDKHFLKEELIHYNHDGVGSGCEFKELCKTYILPELGVEPLNTNGCITYSVCYENNGNADALKLAEWSHVDALKLAEWTNKVEIDPHNPLNTCLFEYIDTEGIKEGSDVPEPRKKYFRCNPELRRLIFYNSSTIEENPRFRILALRNRNEPEFAGMVVPNRIREIPTNVLTSYYKRIREEKNKYCPEGEENVKLRISNGEKYLKQLHIKIFQKCRNMPNNLTYYDVVNERLLSYFQDYIKVVFQNFLNWFKIKPDMHKPLPQLGSRKGDTEESTPAAPAKLLVNITSVTNVPNVHEKVILRNLHQLLLLNYYQSPDMNTQISSTYISVSFDDMYLESLKKCSSQSPDMNTQISSTYISVSFDDMYLETATQQGTNPVWNEEMIFPLRSINIDYMNPNALNASIMINLYMNVVDKNSQQLGSNWLGFVKIPLSAIVYYSGKMEGSFLLKSPVFLNYEQNLIYLNLKLKIVPNFPKLTINMKALPCSEPPYLQNYLNHWNEDYNENYPHNSFSVFAIDSSGKTVCLTRYIRPLEPPQINSNDFDITQEQCARYVSLIPFTDCNKLYDNIWLTTEEMLKLMIGTAIDHSIALTCFFLALNMEAWLLLGYGVPHGTTAYVLVREYDRNNVPIHYIYDSTTALKYNLTDPLCPLQKVICVVNDTNIWANVQRTHDLTLLQFDFTRSDWHCLFNNKIQRTHDLTLLQFDFTRSDWHCLFNNKMPAPTNSMQKKLNYHSRHHILQELQFHLEKKLRKKILKLRKTEKTIWNHYISNQLKISIANLENNYTSNKFDFHVKGMEHTHLVYGYVIDLPYYNISAIMDVIKASQIFNIGGPDKEYLFGIHLCLYPSQVLAIWMIAGFMLSNKC</sequence>
<feature type="domain" description="C2" evidence="3">
    <location>
        <begin position="919"/>
        <end position="1049"/>
    </location>
</feature>
<feature type="coiled-coil region" evidence="1">
    <location>
        <begin position="434"/>
        <end position="461"/>
    </location>
</feature>
<dbReference type="PROSITE" id="PS50004">
    <property type="entry name" value="C2"/>
    <property type="match status" value="1"/>
</dbReference>
<name>A0AAW1JHV1_POPJA</name>
<dbReference type="InterPro" id="IPR056290">
    <property type="entry name" value="CEPT76/DRC7_peptidase-like_dom"/>
</dbReference>
<comment type="caution">
    <text evidence="4">The sequence shown here is derived from an EMBL/GenBank/DDBJ whole genome shotgun (WGS) entry which is preliminary data.</text>
</comment>
<evidence type="ECO:0000259" key="3">
    <source>
        <dbReference type="PROSITE" id="PS50004"/>
    </source>
</evidence>
<keyword evidence="2" id="KW-1133">Transmembrane helix</keyword>
<dbReference type="Pfam" id="PF24656">
    <property type="entry name" value="CEPT76_peptidase"/>
    <property type="match status" value="1"/>
</dbReference>
<accession>A0AAW1JHV1</accession>
<keyword evidence="2" id="KW-0812">Transmembrane</keyword>
<dbReference type="EMBL" id="JASPKY010000371">
    <property type="protein sequence ID" value="KAK9703372.1"/>
    <property type="molecule type" value="Genomic_DNA"/>
</dbReference>
<dbReference type="InterPro" id="IPR052434">
    <property type="entry name" value="Tectonic-like_complex_comp"/>
</dbReference>
<dbReference type="GO" id="GO:1905515">
    <property type="term" value="P:non-motile cilium assembly"/>
    <property type="evidence" value="ECO:0007669"/>
    <property type="project" value="TreeGrafter"/>
</dbReference>
<dbReference type="InterPro" id="IPR028928">
    <property type="entry name" value="CC2D2AN-C2"/>
</dbReference>
<dbReference type="InterPro" id="IPR035892">
    <property type="entry name" value="C2_domain_sf"/>
</dbReference>
<evidence type="ECO:0000256" key="1">
    <source>
        <dbReference type="SAM" id="Coils"/>
    </source>
</evidence>